<gene>
    <name evidence="10" type="ORF">F511_34187</name>
</gene>
<sequence length="313" mass="35269">MGRISDSSEKIELKKGPWTRDEDQKLCEYIEQFGHGSWRALPAKAGLERCGKSCRLRWKNYLRPDIKRGKFSVQEEKTIIRLHALLGNRWAVIASHLPKRTDNEVKNYWNTRIKKRLARMGIDPVTHKLKSLNPDGSGQSRLAANLSHMAQWETARLEAEARLVRESKRLSDLHLQLLRNATAPPPPPCLDVLRVWLATTANGSVSGSHESPTSTLTFSTSSNTIPVNGLIDGGSIIENNMVSIDNTCNGFKGKMGNSQQLFQDNITYPFEHDYIVSSVTDFVSTNHGNIAMEENEEDKSYWNDLLNLLDSPL</sequence>
<evidence type="ECO:0000313" key="10">
    <source>
        <dbReference type="EMBL" id="KZV33671.1"/>
    </source>
</evidence>
<name>A0A2Z7BP06_9LAMI</name>
<keyword evidence="6" id="KW-0539">Nucleus</keyword>
<accession>A0A2Z7BP06</accession>
<dbReference type="InterPro" id="IPR017930">
    <property type="entry name" value="Myb_dom"/>
</dbReference>
<evidence type="ECO:0000313" key="11">
    <source>
        <dbReference type="Proteomes" id="UP000250235"/>
    </source>
</evidence>
<dbReference type="Pfam" id="PF00249">
    <property type="entry name" value="Myb_DNA-binding"/>
    <property type="match status" value="2"/>
</dbReference>
<dbReference type="PROSITE" id="PS50090">
    <property type="entry name" value="MYB_LIKE"/>
    <property type="match status" value="2"/>
</dbReference>
<dbReference type="InterPro" id="IPR009057">
    <property type="entry name" value="Homeodomain-like_sf"/>
</dbReference>
<dbReference type="GO" id="GO:0000976">
    <property type="term" value="F:transcription cis-regulatory region binding"/>
    <property type="evidence" value="ECO:0007669"/>
    <property type="project" value="UniProtKB-ARBA"/>
</dbReference>
<evidence type="ECO:0000256" key="6">
    <source>
        <dbReference type="ARBA" id="ARBA00023242"/>
    </source>
</evidence>
<keyword evidence="3" id="KW-0805">Transcription regulation</keyword>
<evidence type="ECO:0000256" key="7">
    <source>
        <dbReference type="ARBA" id="ARBA00057804"/>
    </source>
</evidence>
<dbReference type="PANTHER" id="PTHR10641:SF586">
    <property type="entry name" value="TRANSCRIPTION FACTOR MYB16"/>
    <property type="match status" value="1"/>
</dbReference>
<dbReference type="FunFam" id="1.10.10.60:FF:000001">
    <property type="entry name" value="MYB-related transcription factor"/>
    <property type="match status" value="1"/>
</dbReference>
<dbReference type="GO" id="GO:0005634">
    <property type="term" value="C:nucleus"/>
    <property type="evidence" value="ECO:0007669"/>
    <property type="project" value="UniProtKB-SubCell"/>
</dbReference>
<evidence type="ECO:0000256" key="3">
    <source>
        <dbReference type="ARBA" id="ARBA00023015"/>
    </source>
</evidence>
<feature type="domain" description="HTH myb-type" evidence="9">
    <location>
        <begin position="63"/>
        <end position="117"/>
    </location>
</feature>
<dbReference type="SMART" id="SM00717">
    <property type="entry name" value="SANT"/>
    <property type="match status" value="2"/>
</dbReference>
<reference evidence="10 11" key="1">
    <citation type="journal article" date="2015" name="Proc. Natl. Acad. Sci. U.S.A.">
        <title>The resurrection genome of Boea hygrometrica: A blueprint for survival of dehydration.</title>
        <authorList>
            <person name="Xiao L."/>
            <person name="Yang G."/>
            <person name="Zhang L."/>
            <person name="Yang X."/>
            <person name="Zhao S."/>
            <person name="Ji Z."/>
            <person name="Zhou Q."/>
            <person name="Hu M."/>
            <person name="Wang Y."/>
            <person name="Chen M."/>
            <person name="Xu Y."/>
            <person name="Jin H."/>
            <person name="Xiao X."/>
            <person name="Hu G."/>
            <person name="Bao F."/>
            <person name="Hu Y."/>
            <person name="Wan P."/>
            <person name="Li L."/>
            <person name="Deng X."/>
            <person name="Kuang T."/>
            <person name="Xiang C."/>
            <person name="Zhu J.K."/>
            <person name="Oliver M.J."/>
            <person name="He Y."/>
        </authorList>
    </citation>
    <scope>NUCLEOTIDE SEQUENCE [LARGE SCALE GENOMIC DNA]</scope>
    <source>
        <strain evidence="11">cv. XS01</strain>
    </source>
</reference>
<dbReference type="EMBL" id="KV005706">
    <property type="protein sequence ID" value="KZV33671.1"/>
    <property type="molecule type" value="Genomic_DNA"/>
</dbReference>
<evidence type="ECO:0000256" key="2">
    <source>
        <dbReference type="ARBA" id="ARBA00022737"/>
    </source>
</evidence>
<evidence type="ECO:0000256" key="5">
    <source>
        <dbReference type="ARBA" id="ARBA00023163"/>
    </source>
</evidence>
<evidence type="ECO:0000259" key="9">
    <source>
        <dbReference type="PROSITE" id="PS51294"/>
    </source>
</evidence>
<feature type="domain" description="Myb-like" evidence="8">
    <location>
        <begin position="63"/>
        <end position="113"/>
    </location>
</feature>
<dbReference type="Proteomes" id="UP000250235">
    <property type="component" value="Unassembled WGS sequence"/>
</dbReference>
<dbReference type="InterPro" id="IPR015495">
    <property type="entry name" value="Myb_TF_plants"/>
</dbReference>
<evidence type="ECO:0000256" key="4">
    <source>
        <dbReference type="ARBA" id="ARBA00023125"/>
    </source>
</evidence>
<dbReference type="OrthoDB" id="2143914at2759"/>
<dbReference type="GO" id="GO:0051707">
    <property type="term" value="P:response to other organism"/>
    <property type="evidence" value="ECO:0007669"/>
    <property type="project" value="UniProtKB-ARBA"/>
</dbReference>
<dbReference type="PANTHER" id="PTHR10641">
    <property type="entry name" value="MYB FAMILY TRANSCRIPTION FACTOR"/>
    <property type="match status" value="1"/>
</dbReference>
<evidence type="ECO:0000256" key="1">
    <source>
        <dbReference type="ARBA" id="ARBA00004123"/>
    </source>
</evidence>
<dbReference type="PROSITE" id="PS51294">
    <property type="entry name" value="HTH_MYB"/>
    <property type="match status" value="2"/>
</dbReference>
<keyword evidence="11" id="KW-1185">Reference proteome</keyword>
<proteinExistence type="predicted"/>
<dbReference type="CDD" id="cd00167">
    <property type="entry name" value="SANT"/>
    <property type="match status" value="2"/>
</dbReference>
<dbReference type="SUPFAM" id="SSF46689">
    <property type="entry name" value="Homeodomain-like"/>
    <property type="match status" value="1"/>
</dbReference>
<dbReference type="GO" id="GO:0080090">
    <property type="term" value="P:regulation of primary metabolic process"/>
    <property type="evidence" value="ECO:0007669"/>
    <property type="project" value="UniProtKB-ARBA"/>
</dbReference>
<dbReference type="Gene3D" id="1.10.10.60">
    <property type="entry name" value="Homeodomain-like"/>
    <property type="match status" value="2"/>
</dbReference>
<keyword evidence="5" id="KW-0804">Transcription</keyword>
<feature type="domain" description="Myb-like" evidence="8">
    <location>
        <begin position="10"/>
        <end position="62"/>
    </location>
</feature>
<dbReference type="InterPro" id="IPR001005">
    <property type="entry name" value="SANT/Myb"/>
</dbReference>
<dbReference type="FunFam" id="1.10.10.60:FF:000394">
    <property type="entry name" value="MYB transcription factor"/>
    <property type="match status" value="1"/>
</dbReference>
<comment type="function">
    <text evidence="7">Transcription factor.</text>
</comment>
<comment type="subcellular location">
    <subcellularLocation>
        <location evidence="1">Nucleus</location>
    </subcellularLocation>
</comment>
<protein>
    <submittedName>
        <fullName evidence="10">Uncharacterized protein</fullName>
    </submittedName>
</protein>
<evidence type="ECO:0000259" key="8">
    <source>
        <dbReference type="PROSITE" id="PS50090"/>
    </source>
</evidence>
<dbReference type="AlphaFoldDB" id="A0A2Z7BP06"/>
<organism evidence="10 11">
    <name type="scientific">Dorcoceras hygrometricum</name>
    <dbReference type="NCBI Taxonomy" id="472368"/>
    <lineage>
        <taxon>Eukaryota</taxon>
        <taxon>Viridiplantae</taxon>
        <taxon>Streptophyta</taxon>
        <taxon>Embryophyta</taxon>
        <taxon>Tracheophyta</taxon>
        <taxon>Spermatophyta</taxon>
        <taxon>Magnoliopsida</taxon>
        <taxon>eudicotyledons</taxon>
        <taxon>Gunneridae</taxon>
        <taxon>Pentapetalae</taxon>
        <taxon>asterids</taxon>
        <taxon>lamiids</taxon>
        <taxon>Lamiales</taxon>
        <taxon>Gesneriaceae</taxon>
        <taxon>Didymocarpoideae</taxon>
        <taxon>Trichosporeae</taxon>
        <taxon>Loxocarpinae</taxon>
        <taxon>Dorcoceras</taxon>
    </lineage>
</organism>
<keyword evidence="2" id="KW-0677">Repeat</keyword>
<feature type="domain" description="HTH myb-type" evidence="9">
    <location>
        <begin position="10"/>
        <end position="62"/>
    </location>
</feature>
<keyword evidence="4" id="KW-0238">DNA-binding</keyword>